<organism evidence="1">
    <name type="scientific">Pseudomonas aeruginosa</name>
    <dbReference type="NCBI Taxonomy" id="287"/>
    <lineage>
        <taxon>Bacteria</taxon>
        <taxon>Pseudomonadati</taxon>
        <taxon>Pseudomonadota</taxon>
        <taxon>Gammaproteobacteria</taxon>
        <taxon>Pseudomonadales</taxon>
        <taxon>Pseudomonadaceae</taxon>
        <taxon>Pseudomonas</taxon>
    </lineage>
</organism>
<dbReference type="AlphaFoldDB" id="A0A2L1KI21"/>
<reference evidence="1" key="1">
    <citation type="submission" date="2017-06" db="EMBL/GenBank/DDBJ databases">
        <title>Complete sequence of pR31014-IMP from clinical Pseudomonas aeruginosa.</title>
        <authorList>
            <person name="Yuan M."/>
            <person name="Feng J.2nd."/>
            <person name="Zhan Z.3rd."/>
            <person name="Jiang X.4th."/>
            <person name="Zhang D.5th."/>
            <person name="Chen X.6th."/>
            <person name="Zhao X."/>
            <person name="Che J."/>
            <person name="Lu J."/>
            <person name="Xu J."/>
            <person name="Li J."/>
            <person name="Zhou D."/>
        </authorList>
    </citation>
    <scope>NUCLEOTIDE SEQUENCE</scope>
    <source>
        <plasmid evidence="1">pR31014-IMP</plasmid>
    </source>
</reference>
<accession>A0A2L1KI21</accession>
<proteinExistence type="predicted"/>
<geneLocation type="plasmid" evidence="1">
    <name>pR31014-IMP</name>
</geneLocation>
<name>A0A2L1KI21_PSEAI</name>
<evidence type="ECO:0000313" key="1">
    <source>
        <dbReference type="EMBL" id="AVE21978.1"/>
    </source>
</evidence>
<dbReference type="EMBL" id="MF344571">
    <property type="protein sequence ID" value="AVE21978.1"/>
    <property type="molecule type" value="Genomic_DNA"/>
</dbReference>
<protein>
    <submittedName>
        <fullName evidence="1">Uncharacterized protein</fullName>
    </submittedName>
</protein>
<keyword evidence="1" id="KW-0614">Plasmid</keyword>
<sequence length="50" mass="5501">MRINRAGHSTGGYRQELAKRQVTLPLDIANAGYTLGKSTVKVALKWMQNG</sequence>